<feature type="transmembrane region" description="Helical" evidence="1">
    <location>
        <begin position="141"/>
        <end position="165"/>
    </location>
</feature>
<protein>
    <recommendedName>
        <fullName evidence="4">Acid-resistance membrane protein</fullName>
    </recommendedName>
</protein>
<dbReference type="InterPro" id="IPR052712">
    <property type="entry name" value="Acid_resist_chaperone_HdeD"/>
</dbReference>
<evidence type="ECO:0000313" key="2">
    <source>
        <dbReference type="EMBL" id="AML50958.1"/>
    </source>
</evidence>
<keyword evidence="1" id="KW-1133">Transmembrane helix</keyword>
<dbReference type="OrthoDB" id="5678253at2"/>
<dbReference type="KEGG" id="hat:RC74_06430"/>
<feature type="transmembrane region" description="Helical" evidence="1">
    <location>
        <begin position="31"/>
        <end position="52"/>
    </location>
</feature>
<organism evidence="2 3">
    <name type="scientific">Falsihalocynthiibacter arcticus</name>
    <dbReference type="NCBI Taxonomy" id="1579316"/>
    <lineage>
        <taxon>Bacteria</taxon>
        <taxon>Pseudomonadati</taxon>
        <taxon>Pseudomonadota</taxon>
        <taxon>Alphaproteobacteria</taxon>
        <taxon>Rhodobacterales</taxon>
        <taxon>Roseobacteraceae</taxon>
        <taxon>Falsihalocynthiibacter</taxon>
    </lineage>
</organism>
<dbReference type="Proteomes" id="UP000070371">
    <property type="component" value="Chromosome"/>
</dbReference>
<evidence type="ECO:0008006" key="4">
    <source>
        <dbReference type="Google" id="ProtNLM"/>
    </source>
</evidence>
<accession>A0A126UY17</accession>
<dbReference type="RefSeq" id="WP_039000327.1">
    <property type="nucleotide sequence ID" value="NZ_CP014327.1"/>
</dbReference>
<dbReference type="EMBL" id="CP014327">
    <property type="protein sequence ID" value="AML50958.1"/>
    <property type="molecule type" value="Genomic_DNA"/>
</dbReference>
<feature type="transmembrane region" description="Helical" evidence="1">
    <location>
        <begin position="115"/>
        <end position="135"/>
    </location>
</feature>
<keyword evidence="3" id="KW-1185">Reference proteome</keyword>
<sequence>MKHWLLWFIAGIVLVAGGILALANPLAATLTATAIAAWSFLIGGVVQLYAALKHEGTGSKVWPALAGGVSIVLGVALLNNPFAGIISLTLLVAILFLVIGITKVVVSFSLKGTGAFWPVLISGALSVILALMIFSDFPQSAVTILGVLLAIELISSGVSLIMMSLNSKAATA</sequence>
<dbReference type="Pfam" id="PF03729">
    <property type="entry name" value="DUF308"/>
    <property type="match status" value="1"/>
</dbReference>
<keyword evidence="1" id="KW-0472">Membrane</keyword>
<name>A0A126UY17_9RHOB</name>
<reference evidence="2 3" key="1">
    <citation type="submission" date="2016-02" db="EMBL/GenBank/DDBJ databases">
        <title>Complete genome sequence of Halocynthiibacter arcticus PAMC 20958t from arctic marine sediment.</title>
        <authorList>
            <person name="Lee Y.M."/>
            <person name="Baek K."/>
            <person name="Lee H.K."/>
            <person name="Shin S.C."/>
        </authorList>
    </citation>
    <scope>NUCLEOTIDE SEQUENCE [LARGE SCALE GENOMIC DNA]</scope>
    <source>
        <strain evidence="2">PAMC 20958</strain>
    </source>
</reference>
<dbReference type="PANTHER" id="PTHR34989">
    <property type="entry name" value="PROTEIN HDED"/>
    <property type="match status" value="1"/>
</dbReference>
<dbReference type="InterPro" id="IPR005325">
    <property type="entry name" value="DUF308_memb"/>
</dbReference>
<evidence type="ECO:0000256" key="1">
    <source>
        <dbReference type="SAM" id="Phobius"/>
    </source>
</evidence>
<keyword evidence="1" id="KW-0812">Transmembrane</keyword>
<evidence type="ECO:0000313" key="3">
    <source>
        <dbReference type="Proteomes" id="UP000070371"/>
    </source>
</evidence>
<dbReference type="PANTHER" id="PTHR34989:SF1">
    <property type="entry name" value="PROTEIN HDED"/>
    <property type="match status" value="1"/>
</dbReference>
<proteinExistence type="predicted"/>
<dbReference type="STRING" id="1579316.RC74_06430"/>
<dbReference type="AlphaFoldDB" id="A0A126UY17"/>
<dbReference type="GO" id="GO:0005886">
    <property type="term" value="C:plasma membrane"/>
    <property type="evidence" value="ECO:0007669"/>
    <property type="project" value="TreeGrafter"/>
</dbReference>
<feature type="transmembrane region" description="Helical" evidence="1">
    <location>
        <begin position="61"/>
        <end position="79"/>
    </location>
</feature>
<feature type="transmembrane region" description="Helical" evidence="1">
    <location>
        <begin position="85"/>
        <end position="108"/>
    </location>
</feature>
<gene>
    <name evidence="2" type="ORF">RC74_06430</name>
</gene>